<keyword evidence="3" id="KW-1003">Cell membrane</keyword>
<evidence type="ECO:0000256" key="7">
    <source>
        <dbReference type="SAM" id="Phobius"/>
    </source>
</evidence>
<organism evidence="9 10">
    <name type="scientific">Cereibacter sphaeroides</name>
    <name type="common">Rhodobacter sphaeroides</name>
    <dbReference type="NCBI Taxonomy" id="1063"/>
    <lineage>
        <taxon>Bacteria</taxon>
        <taxon>Pseudomonadati</taxon>
        <taxon>Pseudomonadota</taxon>
        <taxon>Alphaproteobacteria</taxon>
        <taxon>Rhodobacterales</taxon>
        <taxon>Paracoccaceae</taxon>
        <taxon>Cereibacter</taxon>
    </lineage>
</organism>
<comment type="similarity">
    <text evidence="2">Belongs to the UPF0702 family.</text>
</comment>
<dbReference type="InterPro" id="IPR007353">
    <property type="entry name" value="DUF421"/>
</dbReference>
<gene>
    <name evidence="9" type="ORF">DI533_09480</name>
</gene>
<dbReference type="EMBL" id="QFQS01000001">
    <property type="protein sequence ID" value="PZR00743.1"/>
    <property type="molecule type" value="Genomic_DNA"/>
</dbReference>
<evidence type="ECO:0000256" key="3">
    <source>
        <dbReference type="ARBA" id="ARBA00022475"/>
    </source>
</evidence>
<sequence length="235" mass="25217">MEEVVPFDLARMVFGDAPWAFLGEIVVRTLIIYGYTLLLLRWIGGRSIAQLSVVEFLLVIALGSAVGDAMFYPEVPLFHAMVVITVVVLIDKVIDLLNRRYNQAKAVIGGSPIAVMSEGRILTDGLINRGIGALELMEKLRLEGVANLGEVRAAYLEASGQVSVFRYDPPRPGLPILPPHEVAVLPELTAGEVPCCINCGAITPADARGDAPCPHCKTLGRTGARLADEGDRSDG</sequence>
<evidence type="ECO:0000313" key="10">
    <source>
        <dbReference type="Proteomes" id="UP000248975"/>
    </source>
</evidence>
<dbReference type="Gene3D" id="3.30.240.20">
    <property type="entry name" value="bsu07140 like domains"/>
    <property type="match status" value="1"/>
</dbReference>
<evidence type="ECO:0000313" key="9">
    <source>
        <dbReference type="EMBL" id="PZR00743.1"/>
    </source>
</evidence>
<keyword evidence="6 7" id="KW-0472">Membrane</keyword>
<feature type="transmembrane region" description="Helical" evidence="7">
    <location>
        <begin position="52"/>
        <end position="71"/>
    </location>
</feature>
<evidence type="ECO:0000259" key="8">
    <source>
        <dbReference type="Pfam" id="PF04239"/>
    </source>
</evidence>
<protein>
    <submittedName>
        <fullName evidence="9">DUF421 domain-containing protein</fullName>
    </submittedName>
</protein>
<accession>A0A2W5SIU7</accession>
<dbReference type="PANTHER" id="PTHR34582:SF6">
    <property type="entry name" value="UPF0702 TRANSMEMBRANE PROTEIN YCAP"/>
    <property type="match status" value="1"/>
</dbReference>
<comment type="subcellular location">
    <subcellularLocation>
        <location evidence="1">Cell membrane</location>
        <topology evidence="1">Multi-pass membrane protein</topology>
    </subcellularLocation>
</comment>
<dbReference type="InterPro" id="IPR023090">
    <property type="entry name" value="UPF0702_alpha/beta_dom_sf"/>
</dbReference>
<dbReference type="Proteomes" id="UP000248975">
    <property type="component" value="Unassembled WGS sequence"/>
</dbReference>
<proteinExistence type="inferred from homology"/>
<evidence type="ECO:0000256" key="1">
    <source>
        <dbReference type="ARBA" id="ARBA00004651"/>
    </source>
</evidence>
<feature type="domain" description="YetF C-terminal" evidence="8">
    <location>
        <begin position="101"/>
        <end position="169"/>
    </location>
</feature>
<reference evidence="9 10" key="1">
    <citation type="submission" date="2017-08" db="EMBL/GenBank/DDBJ databases">
        <title>Infants hospitalized years apart are colonized by the same room-sourced microbial strains.</title>
        <authorList>
            <person name="Brooks B."/>
            <person name="Olm M.R."/>
            <person name="Firek B.A."/>
            <person name="Baker R."/>
            <person name="Thomas B.C."/>
            <person name="Morowitz M.J."/>
            <person name="Banfield J.F."/>
        </authorList>
    </citation>
    <scope>NUCLEOTIDE SEQUENCE [LARGE SCALE GENOMIC DNA]</scope>
    <source>
        <strain evidence="9">S2_003_000_R2_11</strain>
    </source>
</reference>
<evidence type="ECO:0000256" key="6">
    <source>
        <dbReference type="ARBA" id="ARBA00023136"/>
    </source>
</evidence>
<evidence type="ECO:0000256" key="5">
    <source>
        <dbReference type="ARBA" id="ARBA00022989"/>
    </source>
</evidence>
<name>A0A2W5SIU7_CERSP</name>
<dbReference type="AlphaFoldDB" id="A0A2W5SIU7"/>
<feature type="transmembrane region" description="Helical" evidence="7">
    <location>
        <begin position="77"/>
        <end position="94"/>
    </location>
</feature>
<evidence type="ECO:0000256" key="2">
    <source>
        <dbReference type="ARBA" id="ARBA00006448"/>
    </source>
</evidence>
<keyword evidence="5 7" id="KW-1133">Transmembrane helix</keyword>
<feature type="transmembrane region" description="Helical" evidence="7">
    <location>
        <begin position="20"/>
        <end position="40"/>
    </location>
</feature>
<dbReference type="GO" id="GO:0005886">
    <property type="term" value="C:plasma membrane"/>
    <property type="evidence" value="ECO:0007669"/>
    <property type="project" value="UniProtKB-SubCell"/>
</dbReference>
<keyword evidence="4 7" id="KW-0812">Transmembrane</keyword>
<comment type="caution">
    <text evidence="9">The sequence shown here is derived from an EMBL/GenBank/DDBJ whole genome shotgun (WGS) entry which is preliminary data.</text>
</comment>
<dbReference type="Pfam" id="PF04239">
    <property type="entry name" value="DUF421"/>
    <property type="match status" value="1"/>
</dbReference>
<dbReference type="PANTHER" id="PTHR34582">
    <property type="entry name" value="UPF0702 TRANSMEMBRANE PROTEIN YCAP"/>
    <property type="match status" value="1"/>
</dbReference>
<evidence type="ECO:0000256" key="4">
    <source>
        <dbReference type="ARBA" id="ARBA00022692"/>
    </source>
</evidence>